<dbReference type="PANTHER" id="PTHR48041:SF139">
    <property type="entry name" value="PROTEIN SCARLET"/>
    <property type="match status" value="1"/>
</dbReference>
<dbReference type="InterPro" id="IPR050352">
    <property type="entry name" value="ABCG_transporters"/>
</dbReference>
<dbReference type="PANTHER" id="PTHR48041">
    <property type="entry name" value="ABC TRANSPORTER G FAMILY MEMBER 28"/>
    <property type="match status" value="1"/>
</dbReference>
<protein>
    <submittedName>
        <fullName evidence="11">Protein white</fullName>
    </submittedName>
</protein>
<evidence type="ECO:0000256" key="5">
    <source>
        <dbReference type="ARBA" id="ARBA00022840"/>
    </source>
</evidence>
<dbReference type="InterPro" id="IPR029063">
    <property type="entry name" value="SAM-dependent_MTases_sf"/>
</dbReference>
<dbReference type="Gene3D" id="3.40.50.150">
    <property type="entry name" value="Vaccinia Virus protein VP39"/>
    <property type="match status" value="1"/>
</dbReference>
<comment type="subcellular location">
    <subcellularLocation>
        <location evidence="1">Membrane</location>
        <topology evidence="1">Multi-pass membrane protein</topology>
    </subcellularLocation>
</comment>
<keyword evidence="2" id="KW-0813">Transport</keyword>
<evidence type="ECO:0000259" key="10">
    <source>
        <dbReference type="PROSITE" id="PS50893"/>
    </source>
</evidence>
<organism evidence="11 12">
    <name type="scientific">Durusdinium trenchii</name>
    <dbReference type="NCBI Taxonomy" id="1381693"/>
    <lineage>
        <taxon>Eukaryota</taxon>
        <taxon>Sar</taxon>
        <taxon>Alveolata</taxon>
        <taxon>Dinophyceae</taxon>
        <taxon>Suessiales</taxon>
        <taxon>Symbiodiniaceae</taxon>
        <taxon>Durusdinium</taxon>
    </lineage>
</organism>
<feature type="transmembrane region" description="Helical" evidence="9">
    <location>
        <begin position="536"/>
        <end position="563"/>
    </location>
</feature>
<dbReference type="Pfam" id="PF01061">
    <property type="entry name" value="ABC2_membrane"/>
    <property type="match status" value="1"/>
</dbReference>
<feature type="region of interest" description="Disordered" evidence="8">
    <location>
        <begin position="416"/>
        <end position="437"/>
    </location>
</feature>
<dbReference type="InterPro" id="IPR013525">
    <property type="entry name" value="ABC2_TM"/>
</dbReference>
<feature type="transmembrane region" description="Helical" evidence="9">
    <location>
        <begin position="604"/>
        <end position="624"/>
    </location>
</feature>
<evidence type="ECO:0000256" key="8">
    <source>
        <dbReference type="SAM" id="MobiDB-lite"/>
    </source>
</evidence>
<feature type="transmembrane region" description="Helical" evidence="9">
    <location>
        <begin position="495"/>
        <end position="516"/>
    </location>
</feature>
<name>A0ABP0KIB1_9DINO</name>
<gene>
    <name evidence="11" type="ORF">SCF082_LOCUS17198</name>
</gene>
<dbReference type="CDD" id="cd02440">
    <property type="entry name" value="AdoMet_MTases"/>
    <property type="match status" value="1"/>
</dbReference>
<dbReference type="InterPro" id="IPR027417">
    <property type="entry name" value="P-loop_NTPase"/>
</dbReference>
<dbReference type="SMART" id="SM00382">
    <property type="entry name" value="AAA"/>
    <property type="match status" value="1"/>
</dbReference>
<feature type="compositionally biased region" description="Basic and acidic residues" evidence="8">
    <location>
        <begin position="117"/>
        <end position="126"/>
    </location>
</feature>
<evidence type="ECO:0000256" key="9">
    <source>
        <dbReference type="SAM" id="Phobius"/>
    </source>
</evidence>
<evidence type="ECO:0000313" key="11">
    <source>
        <dbReference type="EMBL" id="CAK9025734.1"/>
    </source>
</evidence>
<dbReference type="SUPFAM" id="SSF52540">
    <property type="entry name" value="P-loop containing nucleoside triphosphate hydrolases"/>
    <property type="match status" value="1"/>
</dbReference>
<dbReference type="Proteomes" id="UP001642464">
    <property type="component" value="Unassembled WGS sequence"/>
</dbReference>
<feature type="region of interest" description="Disordered" evidence="8">
    <location>
        <begin position="117"/>
        <end position="141"/>
    </location>
</feature>
<comment type="caution">
    <text evidence="11">The sequence shown here is derived from an EMBL/GenBank/DDBJ whole genome shotgun (WGS) entry which is preliminary data.</text>
</comment>
<feature type="compositionally biased region" description="Basic and acidic residues" evidence="8">
    <location>
        <begin position="416"/>
        <end position="427"/>
    </location>
</feature>
<dbReference type="Pfam" id="PF08241">
    <property type="entry name" value="Methyltransf_11"/>
    <property type="match status" value="1"/>
</dbReference>
<evidence type="ECO:0000256" key="6">
    <source>
        <dbReference type="ARBA" id="ARBA00022989"/>
    </source>
</evidence>
<dbReference type="Gene3D" id="3.40.50.300">
    <property type="entry name" value="P-loop containing nucleotide triphosphate hydrolases"/>
    <property type="match status" value="1"/>
</dbReference>
<evidence type="ECO:0000256" key="7">
    <source>
        <dbReference type="ARBA" id="ARBA00023136"/>
    </source>
</evidence>
<feature type="domain" description="ABC transporter" evidence="10">
    <location>
        <begin position="162"/>
        <end position="383"/>
    </location>
</feature>
<dbReference type="EMBL" id="CAXAMM010011292">
    <property type="protein sequence ID" value="CAK9025734.1"/>
    <property type="molecule type" value="Genomic_DNA"/>
</dbReference>
<dbReference type="SUPFAM" id="SSF53335">
    <property type="entry name" value="S-adenosyl-L-methionine-dependent methyltransferases"/>
    <property type="match status" value="1"/>
</dbReference>
<dbReference type="InterPro" id="IPR003593">
    <property type="entry name" value="AAA+_ATPase"/>
</dbReference>
<dbReference type="InterPro" id="IPR013216">
    <property type="entry name" value="Methyltransf_11"/>
</dbReference>
<dbReference type="InterPro" id="IPR003439">
    <property type="entry name" value="ABC_transporter-like_ATP-bd"/>
</dbReference>
<dbReference type="InterPro" id="IPR043926">
    <property type="entry name" value="ABCG_dom"/>
</dbReference>
<accession>A0ABP0KIB1</accession>
<dbReference type="Pfam" id="PF00005">
    <property type="entry name" value="ABC_tran"/>
    <property type="match status" value="1"/>
</dbReference>
<dbReference type="Pfam" id="PF19055">
    <property type="entry name" value="ABC2_membrane_7"/>
    <property type="match status" value="1"/>
</dbReference>
<evidence type="ECO:0000256" key="4">
    <source>
        <dbReference type="ARBA" id="ARBA00022741"/>
    </source>
</evidence>
<evidence type="ECO:0000313" key="12">
    <source>
        <dbReference type="Proteomes" id="UP001642464"/>
    </source>
</evidence>
<reference evidence="11 12" key="1">
    <citation type="submission" date="2024-02" db="EMBL/GenBank/DDBJ databases">
        <authorList>
            <person name="Chen Y."/>
            <person name="Shah S."/>
            <person name="Dougan E. K."/>
            <person name="Thang M."/>
            <person name="Chan C."/>
        </authorList>
    </citation>
    <scope>NUCLEOTIDE SEQUENCE [LARGE SCALE GENOMIC DNA]</scope>
</reference>
<keyword evidence="3 9" id="KW-0812">Transmembrane</keyword>
<dbReference type="PROSITE" id="PS50893">
    <property type="entry name" value="ABC_TRANSPORTER_2"/>
    <property type="match status" value="1"/>
</dbReference>
<proteinExistence type="predicted"/>
<keyword evidence="6 9" id="KW-1133">Transmembrane helix</keyword>
<evidence type="ECO:0000256" key="2">
    <source>
        <dbReference type="ARBA" id="ARBA00022448"/>
    </source>
</evidence>
<evidence type="ECO:0000256" key="1">
    <source>
        <dbReference type="ARBA" id="ARBA00004141"/>
    </source>
</evidence>
<feature type="transmembrane region" description="Helical" evidence="9">
    <location>
        <begin position="575"/>
        <end position="598"/>
    </location>
</feature>
<sequence>MEPQEEHALECACELLLTAGYTLLGLPEDGHHAGGTDGAGDGLHQVEGAAMSRSVAAEFFEGLQNDKEASEHAASQAGALSDVVAFNFERPFVSSDDASGDIWPLIDPTAACQELKEKKSANGKGKDGRRRHAQTVQRGADARGTNMWPQQLRIAAACPLNLQVFKATAKTKDELRETHDAWDQPWRSEQRAGEMVALMGPSGAGKTTLLNCIVGSSVGYVTQDDIMYETLTPRENLWFASAFILPKLSKDTRNSVIEGVIEKLNLKKCADTVVGSPGLVRGISGGERKRTNVALSLLGNPSLLLLDEPTSGLDSKMSDSLMRDVKQIGQQGCTVVATIHQPSEAVFTRFDKVLLLETGKIAYYGPVASLRSSLSSLGFACPTGTPLPELLLDVLEVPKEEEEISSYRNKLEKLKQMSDTAKGDHGSPTKSEAPVKRAGPCGQLVTLFKRELVNVKRNKALTVVRAVQSVASSVLIGLIFLQLERNMSSLQPRLFSSFLLVFAQFLFAMLGVVNAFPAERAVFLRETQDKLYHPAMFYFAKVSIDTIMQCLFPILVVAISYPLIGLNGESADRILWFYTIMAVVSNCGAAVGFAVSAAVPSVNLALSIAPGLVMPQLLLAGIFIKVEDLPQPFNAISYLMVARYAVQATVVNEFSCTTKDACSPLVWRNASADLCDSSPCDFCCTAHEMMGAGGICPVLSCDDALVTLGMDEIWPIGDTHEDSFAEWDTIFYNFIALLLGGCAFPSRRPASLGVSRLHDVPSSALGYTFCNVRTPKTSLEVGLRRVSALPEAKEEWSKGITQILSGCQESDTFLTCPDLGLKATPAQLAMRALAANAARGLATDRGNLTEAMYNWRVAAVENALKRMGKETGPLNVSDLTALGHLDQYHYGGIEANDHVIELLGIDETVHCLDVGSGIGGPSRYIASKTGCRITGIELQADICTAGEKLTERVPELVGKVKFKIGDIIELSKKKEIPAESFDHFLSLLVFLHIPDRAALLKACFEATKPGGTFLIEDFAAKPGRSFSEHERDGLLNVVFAPTVTTPEEYVLALQQAGFVDIQVVDLSEQWQKWTKARHDLYAESKEETVRTHGEEIFNSRLKFYKVVMELFEGNLGGVRITGRKPGTLEARLAAGRQKDLQYKGGVNVVEGKIYK</sequence>
<keyword evidence="7 9" id="KW-0472">Membrane</keyword>
<keyword evidence="12" id="KW-1185">Reference proteome</keyword>
<keyword evidence="5" id="KW-0067">ATP-binding</keyword>
<keyword evidence="4" id="KW-0547">Nucleotide-binding</keyword>
<evidence type="ECO:0000256" key="3">
    <source>
        <dbReference type="ARBA" id="ARBA00022692"/>
    </source>
</evidence>